<feature type="chain" id="PRO_5012962297" description="Thioredoxin domain-containing protein" evidence="1">
    <location>
        <begin position="22"/>
        <end position="391"/>
    </location>
</feature>
<dbReference type="CDD" id="cd02966">
    <property type="entry name" value="TlpA_like_family"/>
    <property type="match status" value="1"/>
</dbReference>
<dbReference type="PROSITE" id="PS51352">
    <property type="entry name" value="THIOREDOXIN_2"/>
    <property type="match status" value="1"/>
</dbReference>
<reference evidence="3" key="1">
    <citation type="submission" date="2016-04" db="EMBL/GenBank/DDBJ databases">
        <authorList>
            <person name="Evans L.H."/>
            <person name="Alamgir A."/>
            <person name="Owens N."/>
            <person name="Weber N.D."/>
            <person name="Virtaneva K."/>
            <person name="Barbian K."/>
            <person name="Babar A."/>
            <person name="Rosenke K."/>
        </authorList>
    </citation>
    <scope>NUCLEOTIDE SEQUENCE</scope>
    <source>
        <strain evidence="3">86-1</strain>
    </source>
</reference>
<evidence type="ECO:0000256" key="1">
    <source>
        <dbReference type="SAM" id="SignalP"/>
    </source>
</evidence>
<organism evidence="3">
    <name type="scientific">uncultured Dysgonomonas sp</name>
    <dbReference type="NCBI Taxonomy" id="206096"/>
    <lineage>
        <taxon>Bacteria</taxon>
        <taxon>Pseudomonadati</taxon>
        <taxon>Bacteroidota</taxon>
        <taxon>Bacteroidia</taxon>
        <taxon>Bacteroidales</taxon>
        <taxon>Dysgonomonadaceae</taxon>
        <taxon>Dysgonomonas</taxon>
        <taxon>environmental samples</taxon>
    </lineage>
</organism>
<gene>
    <name evidence="3" type="ORF">KL86DYS1_31025</name>
</gene>
<evidence type="ECO:0000259" key="2">
    <source>
        <dbReference type="PROSITE" id="PS51352"/>
    </source>
</evidence>
<feature type="signal peptide" evidence="1">
    <location>
        <begin position="1"/>
        <end position="21"/>
    </location>
</feature>
<accession>A0A212K0E6</accession>
<feature type="domain" description="Thioredoxin" evidence="2">
    <location>
        <begin position="257"/>
        <end position="391"/>
    </location>
</feature>
<dbReference type="PANTHER" id="PTHR42852:SF13">
    <property type="entry name" value="PROTEIN DIPZ"/>
    <property type="match status" value="1"/>
</dbReference>
<dbReference type="InterPro" id="IPR036249">
    <property type="entry name" value="Thioredoxin-like_sf"/>
</dbReference>
<dbReference type="AlphaFoldDB" id="A0A212K0E6"/>
<proteinExistence type="predicted"/>
<protein>
    <recommendedName>
        <fullName evidence="2">Thioredoxin domain-containing protein</fullName>
    </recommendedName>
</protein>
<dbReference type="Gene3D" id="3.40.30.10">
    <property type="entry name" value="Glutaredoxin"/>
    <property type="match status" value="1"/>
</dbReference>
<dbReference type="InterPro" id="IPR013766">
    <property type="entry name" value="Thioredoxin_domain"/>
</dbReference>
<dbReference type="EMBL" id="FLUM01000003">
    <property type="protein sequence ID" value="SBW05126.1"/>
    <property type="molecule type" value="Genomic_DNA"/>
</dbReference>
<dbReference type="PANTHER" id="PTHR42852">
    <property type="entry name" value="THIOL:DISULFIDE INTERCHANGE PROTEIN DSBE"/>
    <property type="match status" value="1"/>
</dbReference>
<sequence>MKTSLLSKITILTIASLVLFASCKDKKPQFTIEGKISNADTTILYLEKRSLTETTIIDSVKLDKDGNFKFTEVNVGYPEFYLLKLNGQTINLAVDSIETITVNAPKETFALDYTVEGSNSSAKIKEIVLSQNKLGQTFTELKKKFESKEISQDEYIAAVQDGVNEYKTKAKDLIYSDYKSLAAYFALFQKVDNYLIFDPYNKKDITAFQAVATVWDTQYPTSPRTANLKSFTLSALAEIRKVAGQEEAINRIATSEVTDHTTYYDITLPDRHNKNISLSSLQGKVVILDFTAYQTDFSPAHNILLNKAYEKHKGNVEVYQVSFDTDVHAWQNSAVNLPWICVRDDKSLTSDLLTKYNIQGFPTIFIINKKGEIVKRVLSTDDLSSEVQKLL</sequence>
<keyword evidence="1" id="KW-0732">Signal</keyword>
<name>A0A212K0E6_9BACT</name>
<dbReference type="PROSITE" id="PS51257">
    <property type="entry name" value="PROKAR_LIPOPROTEIN"/>
    <property type="match status" value="1"/>
</dbReference>
<dbReference type="Pfam" id="PF13905">
    <property type="entry name" value="Thioredoxin_8"/>
    <property type="match status" value="1"/>
</dbReference>
<dbReference type="InterPro" id="IPR025380">
    <property type="entry name" value="DUF4369"/>
</dbReference>
<evidence type="ECO:0000313" key="3">
    <source>
        <dbReference type="EMBL" id="SBW05126.1"/>
    </source>
</evidence>
<dbReference type="InterPro" id="IPR012336">
    <property type="entry name" value="Thioredoxin-like_fold"/>
</dbReference>
<dbReference type="RefSeq" id="WP_296943275.1">
    <property type="nucleotide sequence ID" value="NZ_LT599032.1"/>
</dbReference>
<dbReference type="InterPro" id="IPR050553">
    <property type="entry name" value="Thioredoxin_ResA/DsbE_sf"/>
</dbReference>
<dbReference type="SUPFAM" id="SSF52833">
    <property type="entry name" value="Thioredoxin-like"/>
    <property type="match status" value="1"/>
</dbReference>
<dbReference type="Pfam" id="PF14289">
    <property type="entry name" value="DUF4369"/>
    <property type="match status" value="1"/>
</dbReference>